<evidence type="ECO:0000313" key="2">
    <source>
        <dbReference type="Proteomes" id="UP000281553"/>
    </source>
</evidence>
<dbReference type="EMBL" id="UYRU01056165">
    <property type="protein sequence ID" value="VDN13341.1"/>
    <property type="molecule type" value="Genomic_DNA"/>
</dbReference>
<protein>
    <recommendedName>
        <fullName evidence="3">Rab-GAP TBC domain-containing protein</fullName>
    </recommendedName>
</protein>
<dbReference type="AlphaFoldDB" id="A0A3P7M593"/>
<organism evidence="1 2">
    <name type="scientific">Dibothriocephalus latus</name>
    <name type="common">Fish tapeworm</name>
    <name type="synonym">Diphyllobothrium latum</name>
    <dbReference type="NCBI Taxonomy" id="60516"/>
    <lineage>
        <taxon>Eukaryota</taxon>
        <taxon>Metazoa</taxon>
        <taxon>Spiralia</taxon>
        <taxon>Lophotrochozoa</taxon>
        <taxon>Platyhelminthes</taxon>
        <taxon>Cestoda</taxon>
        <taxon>Eucestoda</taxon>
        <taxon>Diphyllobothriidea</taxon>
        <taxon>Diphyllobothriidae</taxon>
        <taxon>Dibothriocephalus</taxon>
    </lineage>
</organism>
<accession>A0A3P7M593</accession>
<reference evidence="1 2" key="1">
    <citation type="submission" date="2018-11" db="EMBL/GenBank/DDBJ databases">
        <authorList>
            <consortium name="Pathogen Informatics"/>
        </authorList>
    </citation>
    <scope>NUCLEOTIDE SEQUENCE [LARGE SCALE GENOMIC DNA]</scope>
</reference>
<dbReference type="Proteomes" id="UP000281553">
    <property type="component" value="Unassembled WGS sequence"/>
</dbReference>
<evidence type="ECO:0000313" key="1">
    <source>
        <dbReference type="EMBL" id="VDN13341.1"/>
    </source>
</evidence>
<sequence>MLQTCCTYRLDGSIDLETSPEIEINDKHRNRVCQLLESARSDDPRLPTGKLLSGNQYHMDAYGFMYSFPNADIALLYLCNRLSQFYSLRSSEETLRKLQWASILEMDFQQIPRARLKKICRMGIPAELRANVWAKLIKLGLSKAPVEMGSRYYQTLVEKVNDIQVSCNSFGMLYLGAR</sequence>
<gene>
    <name evidence="1" type="ORF">DILT_LOCUS9172</name>
</gene>
<dbReference type="OrthoDB" id="294251at2759"/>
<evidence type="ECO:0008006" key="3">
    <source>
        <dbReference type="Google" id="ProtNLM"/>
    </source>
</evidence>
<name>A0A3P7M593_DIBLA</name>
<keyword evidence="2" id="KW-1185">Reference proteome</keyword>
<proteinExistence type="predicted"/>